<dbReference type="InterPro" id="IPR000014">
    <property type="entry name" value="PAS"/>
</dbReference>
<evidence type="ECO:0000259" key="1">
    <source>
        <dbReference type="PROSITE" id="PS50883"/>
    </source>
</evidence>
<name>A0A942IC00_9HYPH</name>
<evidence type="ECO:0000313" key="3">
    <source>
        <dbReference type="EMBL" id="MBS3652146.1"/>
    </source>
</evidence>
<dbReference type="Gene3D" id="3.30.70.270">
    <property type="match status" value="1"/>
</dbReference>
<dbReference type="SUPFAM" id="SSF55073">
    <property type="entry name" value="Nucleotide cyclase"/>
    <property type="match status" value="1"/>
</dbReference>
<dbReference type="PROSITE" id="PS50883">
    <property type="entry name" value="EAL"/>
    <property type="match status" value="1"/>
</dbReference>
<organism evidence="3 4">
    <name type="scientific">Pseudaminobacter soli</name>
    <name type="common">ex Zhang et al. 2022</name>
    <dbReference type="NCBI Taxonomy" id="2831468"/>
    <lineage>
        <taxon>Bacteria</taxon>
        <taxon>Pseudomonadati</taxon>
        <taxon>Pseudomonadota</taxon>
        <taxon>Alphaproteobacteria</taxon>
        <taxon>Hyphomicrobiales</taxon>
        <taxon>Phyllobacteriaceae</taxon>
        <taxon>Pseudaminobacter</taxon>
    </lineage>
</organism>
<dbReference type="InterPro" id="IPR001633">
    <property type="entry name" value="EAL_dom"/>
</dbReference>
<dbReference type="InterPro" id="IPR035965">
    <property type="entry name" value="PAS-like_dom_sf"/>
</dbReference>
<dbReference type="GO" id="GO:0003824">
    <property type="term" value="F:catalytic activity"/>
    <property type="evidence" value="ECO:0007669"/>
    <property type="project" value="UniProtKB-ARBA"/>
</dbReference>
<evidence type="ECO:0000313" key="4">
    <source>
        <dbReference type="Proteomes" id="UP000680348"/>
    </source>
</evidence>
<dbReference type="CDD" id="cd01948">
    <property type="entry name" value="EAL"/>
    <property type="match status" value="1"/>
</dbReference>
<dbReference type="PANTHER" id="PTHR44757:SF2">
    <property type="entry name" value="BIOFILM ARCHITECTURE MAINTENANCE PROTEIN MBAA"/>
    <property type="match status" value="1"/>
</dbReference>
<sequence>MISFITASCLAIQFFAPVEWRPEVIWLMLAPGCGLIFGSVPALLIRLRTRRQDAAARDQKELLSLLLRDYAAERGGWLWSTDSDGMLRGVTEKFARHAGLSVAELEGRDFADFLRRAAENGTASQEAQSDLALAFRHKRSFSGLEVAVPAKGGLRWWRLAGKPVFRDDRFAGYIGTATDATVEVKAREKVSYLAFHDHLTGLPNRSRLTAKLAESAARLDRYGTPFALLYLDLDKFKAVNDSEGHQAGDHLLVEAGKRLKAQLREIDLVARLGGDEFCIIMPEAAEASGVSELAQRLVSEMAKPFTINGSTLSVGLSVGIALAPANGRNPDELLHHADLALYRSKQAGGNRYSFFETEMDAQVRDRRTLQAELAEAITRNEFVLHFQPLVSPVEGVVSGFEALIRWNHPRRGLLLPPEFIPTAERSSLICDIGSWTIEEAARMLAQLPPRLSIAINLSAKQFRTCDVVGSVLGALEAADVDPRRLEIELRDGLLADPSKGIAGKLQDLRSAGVRITMDDLGTGQTGLPQLVDFAGDTVKIDRSFVAAHTGTPRGRDILKATISLARSLRLRVAAGGVETEEQANFLRESGCDILQGFYFASPMPATSLAAQLGLSAANDESSSPARVRTA</sequence>
<dbReference type="Pfam" id="PF00563">
    <property type="entry name" value="EAL"/>
    <property type="match status" value="1"/>
</dbReference>
<dbReference type="FunFam" id="3.30.70.270:FF:000001">
    <property type="entry name" value="Diguanylate cyclase domain protein"/>
    <property type="match status" value="1"/>
</dbReference>
<dbReference type="SMART" id="SM00267">
    <property type="entry name" value="GGDEF"/>
    <property type="match status" value="1"/>
</dbReference>
<gene>
    <name evidence="3" type="ORF">KEU06_26470</name>
</gene>
<dbReference type="InterPro" id="IPR000160">
    <property type="entry name" value="GGDEF_dom"/>
</dbReference>
<evidence type="ECO:0000259" key="2">
    <source>
        <dbReference type="PROSITE" id="PS50887"/>
    </source>
</evidence>
<feature type="domain" description="EAL" evidence="1">
    <location>
        <begin position="366"/>
        <end position="616"/>
    </location>
</feature>
<feature type="domain" description="GGDEF" evidence="2">
    <location>
        <begin position="224"/>
        <end position="357"/>
    </location>
</feature>
<protein>
    <submittedName>
        <fullName evidence="3">EAL domain-containing protein</fullName>
    </submittedName>
</protein>
<dbReference type="AlphaFoldDB" id="A0A942IC00"/>
<accession>A0A942IC00</accession>
<dbReference type="EMBL" id="JAGWCR010000020">
    <property type="protein sequence ID" value="MBS3652146.1"/>
    <property type="molecule type" value="Genomic_DNA"/>
</dbReference>
<dbReference type="NCBIfam" id="TIGR00229">
    <property type="entry name" value="sensory_box"/>
    <property type="match status" value="1"/>
</dbReference>
<dbReference type="Pfam" id="PF00990">
    <property type="entry name" value="GGDEF"/>
    <property type="match status" value="1"/>
</dbReference>
<dbReference type="PANTHER" id="PTHR44757">
    <property type="entry name" value="DIGUANYLATE CYCLASE DGCP"/>
    <property type="match status" value="1"/>
</dbReference>
<dbReference type="SUPFAM" id="SSF55785">
    <property type="entry name" value="PYP-like sensor domain (PAS domain)"/>
    <property type="match status" value="1"/>
</dbReference>
<proteinExistence type="predicted"/>
<dbReference type="InterPro" id="IPR035919">
    <property type="entry name" value="EAL_sf"/>
</dbReference>
<dbReference type="NCBIfam" id="TIGR00254">
    <property type="entry name" value="GGDEF"/>
    <property type="match status" value="1"/>
</dbReference>
<dbReference type="Gene3D" id="3.20.20.450">
    <property type="entry name" value="EAL domain"/>
    <property type="match status" value="1"/>
</dbReference>
<keyword evidence="4" id="KW-1185">Reference proteome</keyword>
<dbReference type="Proteomes" id="UP000680348">
    <property type="component" value="Unassembled WGS sequence"/>
</dbReference>
<dbReference type="InterPro" id="IPR029787">
    <property type="entry name" value="Nucleotide_cyclase"/>
</dbReference>
<dbReference type="InterPro" id="IPR043128">
    <property type="entry name" value="Rev_trsase/Diguanyl_cyclase"/>
</dbReference>
<dbReference type="CDD" id="cd01949">
    <property type="entry name" value="GGDEF"/>
    <property type="match status" value="1"/>
</dbReference>
<dbReference type="InterPro" id="IPR052155">
    <property type="entry name" value="Biofilm_reg_signaling"/>
</dbReference>
<dbReference type="Gene3D" id="3.30.450.20">
    <property type="entry name" value="PAS domain"/>
    <property type="match status" value="1"/>
</dbReference>
<dbReference type="RefSeq" id="WP_188257703.1">
    <property type="nucleotide sequence ID" value="NZ_JABVCF010000020.1"/>
</dbReference>
<dbReference type="SMART" id="SM00052">
    <property type="entry name" value="EAL"/>
    <property type="match status" value="1"/>
</dbReference>
<comment type="caution">
    <text evidence="3">The sequence shown here is derived from an EMBL/GenBank/DDBJ whole genome shotgun (WGS) entry which is preliminary data.</text>
</comment>
<dbReference type="PROSITE" id="PS50887">
    <property type="entry name" value="GGDEF"/>
    <property type="match status" value="1"/>
</dbReference>
<reference evidence="3" key="1">
    <citation type="submission" date="2021-04" db="EMBL/GenBank/DDBJ databases">
        <title>Pseudaminobacter soli sp. nov., isolated from paddy soil contaminated by heavy metals.</title>
        <authorList>
            <person name="Zhang K."/>
        </authorList>
    </citation>
    <scope>NUCLEOTIDE SEQUENCE</scope>
    <source>
        <strain evidence="3">19-2017</strain>
    </source>
</reference>
<dbReference type="SUPFAM" id="SSF141868">
    <property type="entry name" value="EAL domain-like"/>
    <property type="match status" value="1"/>
</dbReference>